<proteinExistence type="predicted"/>
<dbReference type="EMBL" id="CAMPGE010015557">
    <property type="protein sequence ID" value="CAI2374169.1"/>
    <property type="molecule type" value="Genomic_DNA"/>
</dbReference>
<evidence type="ECO:0000259" key="1">
    <source>
        <dbReference type="Pfam" id="PF08241"/>
    </source>
</evidence>
<dbReference type="Proteomes" id="UP001295684">
    <property type="component" value="Unassembled WGS sequence"/>
</dbReference>
<sequence length="323" mass="36626">MELLNRTNCCVGESSQTFEQEIAEIICQSSMTLYNLVNASKANKMIDASRDAGLSSNFGANDAQKSEKLTLKGTQITENPLLRSNGQNFQNSTSPNFNMKETISGKIINPKASNSDNLTNKNNLSVTYKESTNTTGENIVNNQQKVFKSIKDIDQLPFEDNSFDAYISNLTFQSNPNYLNALCESYRVLSKGGRTAFSIWGREENCAFLTFLPSILESHGVIVAPENDIDFDLISIDQVIEDARDIGFRTVKKIHIPFYYFIMDAEEMWEFLENSCHRKQLSELDEETLRAVKEDFFLEFDNRFGDQTDEMIGFEVTFILAVK</sequence>
<gene>
    <name evidence="2" type="ORF">ECRASSUSDP1_LOCUS15521</name>
</gene>
<evidence type="ECO:0000313" key="3">
    <source>
        <dbReference type="Proteomes" id="UP001295684"/>
    </source>
</evidence>
<accession>A0AAD1XK83</accession>
<feature type="domain" description="Methyltransferase type 11" evidence="1">
    <location>
        <begin position="149"/>
        <end position="196"/>
    </location>
</feature>
<dbReference type="Pfam" id="PF08241">
    <property type="entry name" value="Methyltransf_11"/>
    <property type="match status" value="1"/>
</dbReference>
<protein>
    <recommendedName>
        <fullName evidence="1">Methyltransferase type 11 domain-containing protein</fullName>
    </recommendedName>
</protein>
<evidence type="ECO:0000313" key="2">
    <source>
        <dbReference type="EMBL" id="CAI2374169.1"/>
    </source>
</evidence>
<reference evidence="2" key="1">
    <citation type="submission" date="2023-07" db="EMBL/GenBank/DDBJ databases">
        <authorList>
            <consortium name="AG Swart"/>
            <person name="Singh M."/>
            <person name="Singh A."/>
            <person name="Seah K."/>
            <person name="Emmerich C."/>
        </authorList>
    </citation>
    <scope>NUCLEOTIDE SEQUENCE</scope>
    <source>
        <strain evidence="2">DP1</strain>
    </source>
</reference>
<keyword evidence="3" id="KW-1185">Reference proteome</keyword>
<dbReference type="Gene3D" id="3.40.50.150">
    <property type="entry name" value="Vaccinia Virus protein VP39"/>
    <property type="match status" value="1"/>
</dbReference>
<organism evidence="2 3">
    <name type="scientific">Euplotes crassus</name>
    <dbReference type="NCBI Taxonomy" id="5936"/>
    <lineage>
        <taxon>Eukaryota</taxon>
        <taxon>Sar</taxon>
        <taxon>Alveolata</taxon>
        <taxon>Ciliophora</taxon>
        <taxon>Intramacronucleata</taxon>
        <taxon>Spirotrichea</taxon>
        <taxon>Hypotrichia</taxon>
        <taxon>Euplotida</taxon>
        <taxon>Euplotidae</taxon>
        <taxon>Moneuplotes</taxon>
    </lineage>
</organism>
<dbReference type="InterPro" id="IPR013216">
    <property type="entry name" value="Methyltransf_11"/>
</dbReference>
<dbReference type="GO" id="GO:0008757">
    <property type="term" value="F:S-adenosylmethionine-dependent methyltransferase activity"/>
    <property type="evidence" value="ECO:0007669"/>
    <property type="project" value="InterPro"/>
</dbReference>
<comment type="caution">
    <text evidence="2">The sequence shown here is derived from an EMBL/GenBank/DDBJ whole genome shotgun (WGS) entry which is preliminary data.</text>
</comment>
<dbReference type="AlphaFoldDB" id="A0AAD1XK83"/>
<name>A0AAD1XK83_EUPCR</name>
<dbReference type="SUPFAM" id="SSF53335">
    <property type="entry name" value="S-adenosyl-L-methionine-dependent methyltransferases"/>
    <property type="match status" value="1"/>
</dbReference>
<dbReference type="InterPro" id="IPR029063">
    <property type="entry name" value="SAM-dependent_MTases_sf"/>
</dbReference>